<dbReference type="OrthoDB" id="5043642at2759"/>
<proteinExistence type="predicted"/>
<evidence type="ECO:0000313" key="1">
    <source>
        <dbReference type="EMBL" id="OXV06670.1"/>
    </source>
</evidence>
<dbReference type="AlphaFoldDB" id="A0A232LR85"/>
<name>A0A232LR85_9EURO</name>
<dbReference type="EMBL" id="NPHW01005533">
    <property type="protein sequence ID" value="OXV06670.1"/>
    <property type="molecule type" value="Genomic_DNA"/>
</dbReference>
<comment type="caution">
    <text evidence="1">The sequence shown here is derived from an EMBL/GenBank/DDBJ whole genome shotgun (WGS) entry which is preliminary data.</text>
</comment>
<sequence length="310" mass="35819">MVSSLPLTGFIVVIWVIRWLWNWLPSLLVAIRSKVPDSDVTHMAPYPCEPIKARAKFSLTMGLRRLNQPNWLTVDKNYVDEHWIRDRLLRENRQQVLQCLPESQAACEEMLEEVIGFLCDHFPGMFERKRRGSSLVICNKETCESFAFGPSNNKMEPLEIAARLAMEDLSILMPNEDGEYYLFMARLTPLSPMERSNYFVQTTCPNEDLFSVLFCPNGLSVDNFNQSPRDIIIRRERQTFRRLPRTDAVVFSVKTTLTALDELPPQELANLATEISHWPDDMARYKGRDIWGTAVLEFCEQRAGPQPEDT</sequence>
<accession>A0A232LR85</accession>
<dbReference type="InterPro" id="IPR021848">
    <property type="entry name" value="HODM_asu-like"/>
</dbReference>
<organism evidence="1 2">
    <name type="scientific">Elaphomyces granulatus</name>
    <dbReference type="NCBI Taxonomy" id="519963"/>
    <lineage>
        <taxon>Eukaryota</taxon>
        <taxon>Fungi</taxon>
        <taxon>Dikarya</taxon>
        <taxon>Ascomycota</taxon>
        <taxon>Pezizomycotina</taxon>
        <taxon>Eurotiomycetes</taxon>
        <taxon>Eurotiomycetidae</taxon>
        <taxon>Eurotiales</taxon>
        <taxon>Elaphomycetaceae</taxon>
        <taxon>Elaphomyces</taxon>
    </lineage>
</organism>
<gene>
    <name evidence="1" type="ORF">Egran_05563</name>
</gene>
<protein>
    <recommendedName>
        <fullName evidence="3">DUF3445 domain-containing protein</fullName>
    </recommendedName>
</protein>
<dbReference type="Pfam" id="PF11927">
    <property type="entry name" value="HODM_asu-like"/>
    <property type="match status" value="2"/>
</dbReference>
<keyword evidence="2" id="KW-1185">Reference proteome</keyword>
<evidence type="ECO:0008006" key="3">
    <source>
        <dbReference type="Google" id="ProtNLM"/>
    </source>
</evidence>
<evidence type="ECO:0000313" key="2">
    <source>
        <dbReference type="Proteomes" id="UP000243515"/>
    </source>
</evidence>
<dbReference type="Proteomes" id="UP000243515">
    <property type="component" value="Unassembled WGS sequence"/>
</dbReference>
<reference evidence="1 2" key="1">
    <citation type="journal article" date="2015" name="Environ. Microbiol.">
        <title>Metagenome sequence of Elaphomyces granulatus from sporocarp tissue reveals Ascomycota ectomycorrhizal fingerprints of genome expansion and a Proteobacteria-rich microbiome.</title>
        <authorList>
            <person name="Quandt C.A."/>
            <person name="Kohler A."/>
            <person name="Hesse C.N."/>
            <person name="Sharpton T.J."/>
            <person name="Martin F."/>
            <person name="Spatafora J.W."/>
        </authorList>
    </citation>
    <scope>NUCLEOTIDE SEQUENCE [LARGE SCALE GENOMIC DNA]</scope>
    <source>
        <strain evidence="1 2">OSC145934</strain>
    </source>
</reference>